<dbReference type="SUPFAM" id="SSF48208">
    <property type="entry name" value="Six-hairpin glycosidases"/>
    <property type="match status" value="1"/>
</dbReference>
<gene>
    <name evidence="5" type="ORF">B1B_10330</name>
</gene>
<dbReference type="GO" id="GO:0004553">
    <property type="term" value="F:hydrolase activity, hydrolyzing O-glycosyl compounds"/>
    <property type="evidence" value="ECO:0007669"/>
    <property type="project" value="UniProtKB-ARBA"/>
</dbReference>
<protein>
    <submittedName>
        <fullName evidence="5">Glucan 1,4-alpha-glucosidase</fullName>
    </submittedName>
</protein>
<evidence type="ECO:0000256" key="2">
    <source>
        <dbReference type="ARBA" id="ARBA00022801"/>
    </source>
</evidence>
<reference evidence="5" key="1">
    <citation type="submission" date="2013-08" db="EMBL/GenBank/DDBJ databases">
        <authorList>
            <person name="Mendez C."/>
            <person name="Richter M."/>
            <person name="Ferrer M."/>
            <person name="Sanchez J."/>
        </authorList>
    </citation>
    <scope>NUCLEOTIDE SEQUENCE</scope>
</reference>
<dbReference type="PROSITE" id="PS00820">
    <property type="entry name" value="GLUCOAMYLASE"/>
    <property type="match status" value="1"/>
</dbReference>
<dbReference type="InterPro" id="IPR008928">
    <property type="entry name" value="6-hairpin_glycosidase_sf"/>
</dbReference>
<comment type="similarity">
    <text evidence="1">Belongs to the glycosyl hydrolase 15 family.</text>
</comment>
<feature type="domain" description="GH15-like" evidence="4">
    <location>
        <begin position="157"/>
        <end position="371"/>
    </location>
</feature>
<keyword evidence="3" id="KW-0326">Glycosidase</keyword>
<name>T1A8I2_9ZZZZ</name>
<dbReference type="Pfam" id="PF00723">
    <property type="entry name" value="Glyco_hydro_15"/>
    <property type="match status" value="2"/>
</dbReference>
<dbReference type="InterPro" id="IPR011613">
    <property type="entry name" value="GH15-like"/>
</dbReference>
<reference evidence="5" key="2">
    <citation type="journal article" date="2014" name="ISME J.">
        <title>Microbial stratification in low pH oxic and suboxic macroscopic growths along an acid mine drainage.</title>
        <authorList>
            <person name="Mendez-Garcia C."/>
            <person name="Mesa V."/>
            <person name="Sprenger R.R."/>
            <person name="Richter M."/>
            <person name="Diez M.S."/>
            <person name="Solano J."/>
            <person name="Bargiela R."/>
            <person name="Golyshina O.V."/>
            <person name="Manteca A."/>
            <person name="Ramos J.L."/>
            <person name="Gallego J.R."/>
            <person name="Llorente I."/>
            <person name="Martins Dos Santos V.A."/>
            <person name="Jensen O.N."/>
            <person name="Pelaez A.I."/>
            <person name="Sanchez J."/>
            <person name="Ferrer M."/>
        </authorList>
    </citation>
    <scope>NUCLEOTIDE SEQUENCE</scope>
</reference>
<dbReference type="PANTHER" id="PTHR31616">
    <property type="entry name" value="TREHALASE"/>
    <property type="match status" value="1"/>
</dbReference>
<dbReference type="InterPro" id="IPR046966">
    <property type="entry name" value="Glucoamylase_active_site"/>
</dbReference>
<evidence type="ECO:0000259" key="4">
    <source>
        <dbReference type="Pfam" id="PF00723"/>
    </source>
</evidence>
<feature type="non-terminal residue" evidence="5">
    <location>
        <position position="374"/>
    </location>
</feature>
<dbReference type="PANTHER" id="PTHR31616:SF0">
    <property type="entry name" value="GLUCAN 1,4-ALPHA-GLUCOSIDASE"/>
    <property type="match status" value="1"/>
</dbReference>
<feature type="domain" description="GH15-like" evidence="4">
    <location>
        <begin position="77"/>
        <end position="128"/>
    </location>
</feature>
<dbReference type="InterPro" id="IPR012341">
    <property type="entry name" value="6hp_glycosidase-like_sf"/>
</dbReference>
<organism evidence="5">
    <name type="scientific">mine drainage metagenome</name>
    <dbReference type="NCBI Taxonomy" id="410659"/>
    <lineage>
        <taxon>unclassified sequences</taxon>
        <taxon>metagenomes</taxon>
        <taxon>ecological metagenomes</taxon>
    </lineage>
</organism>
<evidence type="ECO:0000313" key="5">
    <source>
        <dbReference type="EMBL" id="EQD53317.1"/>
    </source>
</evidence>
<dbReference type="Gene3D" id="1.50.10.10">
    <property type="match status" value="1"/>
</dbReference>
<evidence type="ECO:0000256" key="1">
    <source>
        <dbReference type="ARBA" id="ARBA00006188"/>
    </source>
</evidence>
<accession>T1A8I2</accession>
<dbReference type="EMBL" id="AUZY01006770">
    <property type="protein sequence ID" value="EQD53317.1"/>
    <property type="molecule type" value="Genomic_DNA"/>
</dbReference>
<comment type="caution">
    <text evidence="5">The sequence shown here is derived from an EMBL/GenBank/DDBJ whole genome shotgun (WGS) entry which is preliminary data.</text>
</comment>
<proteinExistence type="inferred from homology"/>
<keyword evidence="2" id="KW-0378">Hydrolase</keyword>
<evidence type="ECO:0000256" key="3">
    <source>
        <dbReference type="ARBA" id="ARBA00023295"/>
    </source>
</evidence>
<sequence>MGELPLRPDEPITVGLALAQSVSAAITALYQSLGTGFSSHEHRFVEQWDRTVVHAVPLASASHDEGRLCRSSRSVLLAHEDKTFPGAFIASLSIPWGAWKGDDDRGGYHLVWTRDMVQTASALLASGHAEGALRALVYLATRQRPDGGFPQNFWLGGHPYWTGVQLDEVAFPLLLAHRLFQDHELGEFDPTPMVRRAARFLIHGGPVTPQERWEELSGFSPSTLAATIAALTAAADMLRGAGDPPSADLAQRYADFLEGHLDSWTVTDRGSAVPGLRRHYVRIRPARPGDPSPNEGPDMGWVTLPNLAPGTPNRFPAESIVDPGFLELVRYGIRRADDPTIVSSVEAVDALLKVETPFGPTWRRYNHDGYGDRG</sequence>
<dbReference type="GO" id="GO:0005975">
    <property type="term" value="P:carbohydrate metabolic process"/>
    <property type="evidence" value="ECO:0007669"/>
    <property type="project" value="InterPro"/>
</dbReference>
<dbReference type="AlphaFoldDB" id="T1A8I2"/>